<dbReference type="RefSeq" id="WP_212785295.1">
    <property type="nucleotide sequence ID" value="NZ_AP019536.1"/>
</dbReference>
<evidence type="ECO:0000313" key="3">
    <source>
        <dbReference type="Proteomes" id="UP001319121"/>
    </source>
</evidence>
<name>A0AAN1W0U7_9PROT</name>
<dbReference type="EMBL" id="AP019536">
    <property type="protein sequence ID" value="BBJ00042.1"/>
    <property type="molecule type" value="Genomic_DNA"/>
</dbReference>
<dbReference type="InterPro" id="IPR000396">
    <property type="entry name" value="Pdiesterase2"/>
</dbReference>
<evidence type="ECO:0000313" key="2">
    <source>
        <dbReference type="EMBL" id="BBJ00042.1"/>
    </source>
</evidence>
<dbReference type="PANTHER" id="PTHR28283">
    <property type="entry name" value="3',5'-CYCLIC-NUCLEOTIDE PHOSPHODIESTERASE 1"/>
    <property type="match status" value="1"/>
</dbReference>
<dbReference type="GO" id="GO:0047555">
    <property type="term" value="F:3',5'-cyclic-GMP phosphodiesterase activity"/>
    <property type="evidence" value="ECO:0007669"/>
    <property type="project" value="TreeGrafter"/>
</dbReference>
<keyword evidence="3" id="KW-1185">Reference proteome</keyword>
<feature type="domain" description="Metallo-beta-lactamase" evidence="1">
    <location>
        <begin position="17"/>
        <end position="203"/>
    </location>
</feature>
<dbReference type="InterPro" id="IPR036866">
    <property type="entry name" value="RibonucZ/Hydroxyglut_hydro"/>
</dbReference>
<evidence type="ECO:0000259" key="1">
    <source>
        <dbReference type="SMART" id="SM00849"/>
    </source>
</evidence>
<dbReference type="GO" id="GO:0004115">
    <property type="term" value="F:3',5'-cyclic-AMP phosphodiesterase activity"/>
    <property type="evidence" value="ECO:0007669"/>
    <property type="project" value="InterPro"/>
</dbReference>
<reference evidence="2 3" key="1">
    <citation type="submission" date="2019-03" db="EMBL/GenBank/DDBJ databases">
        <title>Complete genome sequence of Ferrigenium kumadai strain An22, a microaerophilic iron-oxidizing bacterium isolated from a paddy field soil.</title>
        <authorList>
            <person name="Watanabe T."/>
            <person name="Asakawa S."/>
        </authorList>
    </citation>
    <scope>NUCLEOTIDE SEQUENCE [LARGE SCALE GENOMIC DNA]</scope>
    <source>
        <strain evidence="2 3">An22</strain>
    </source>
</reference>
<dbReference type="InterPro" id="IPR001279">
    <property type="entry name" value="Metallo-B-lactamas"/>
</dbReference>
<dbReference type="Pfam" id="PF12706">
    <property type="entry name" value="Lactamase_B_2"/>
    <property type="match status" value="1"/>
</dbReference>
<accession>A0AAN1W0U7</accession>
<dbReference type="PANTHER" id="PTHR28283:SF1">
    <property type="entry name" value="3',5'-CYCLIC-NUCLEOTIDE PHOSPHODIESTERASE 1"/>
    <property type="match status" value="1"/>
</dbReference>
<organism evidence="2 3">
    <name type="scientific">Ferrigenium kumadai</name>
    <dbReference type="NCBI Taxonomy" id="1682490"/>
    <lineage>
        <taxon>Bacteria</taxon>
        <taxon>Pseudomonadati</taxon>
        <taxon>Pseudomonadota</taxon>
        <taxon>Betaproteobacteria</taxon>
        <taxon>Nitrosomonadales</taxon>
        <taxon>Gallionellaceae</taxon>
        <taxon>Ferrigenium</taxon>
    </lineage>
</organism>
<dbReference type="CDD" id="cd07735">
    <property type="entry name" value="class_II_PDE_MBL-fold"/>
    <property type="match status" value="1"/>
</dbReference>
<dbReference type="SUPFAM" id="SSF56281">
    <property type="entry name" value="Metallo-hydrolase/oxidoreductase"/>
    <property type="match status" value="1"/>
</dbReference>
<dbReference type="KEGG" id="fku:FGKAn22_17340"/>
<dbReference type="SMART" id="SM00849">
    <property type="entry name" value="Lactamase_B"/>
    <property type="match status" value="1"/>
</dbReference>
<dbReference type="GO" id="GO:0006198">
    <property type="term" value="P:cAMP catabolic process"/>
    <property type="evidence" value="ECO:0007669"/>
    <property type="project" value="InterPro"/>
</dbReference>
<dbReference type="GO" id="GO:1902660">
    <property type="term" value="P:negative regulation of glucose mediated signaling pathway"/>
    <property type="evidence" value="ECO:0007669"/>
    <property type="project" value="TreeGrafter"/>
</dbReference>
<dbReference type="Proteomes" id="UP001319121">
    <property type="component" value="Chromosome"/>
</dbReference>
<sequence length="254" mass="28443">MKLRVLGCSGGIGGNLHTTSFLLDHDVLIDAGTGVNELSLTELSLVDHVFITHSHLDHIACIPLLVDSVGFMRDKPLTVYATEGTLDILKQHVFNWKIWPDFSEIPSAQHPFMRYQAIELGETIVLDGRSITAVPATHVVPAVGYWLDSGRASLVYSGDTTSNDAFWEVVNKIENLRYLIIETAFSDSERELAILSKHLCPSLLAEELQKFQGEADVFVTHLKPGEVELTMREIESVVRGRRPRMLLNNQEFEF</sequence>
<dbReference type="PRINTS" id="PR00388">
    <property type="entry name" value="PDIESTERASE2"/>
</dbReference>
<proteinExistence type="predicted"/>
<gene>
    <name evidence="2" type="ORF">FGKAn22_17340</name>
</gene>
<dbReference type="AlphaFoldDB" id="A0AAN1W0U7"/>
<dbReference type="Gene3D" id="3.60.15.10">
    <property type="entry name" value="Ribonuclease Z/Hydroxyacylglutathione hydrolase-like"/>
    <property type="match status" value="1"/>
</dbReference>
<protein>
    <submittedName>
        <fullName evidence="2">cAMP phosphodiesterase class-II:metallo-beta-lactamase superfamily protein</fullName>
    </submittedName>
</protein>